<accession>A0AAN7UT45</accession>
<keyword evidence="2" id="KW-1185">Reference proteome</keyword>
<evidence type="ECO:0000313" key="1">
    <source>
        <dbReference type="EMBL" id="KAK5626884.1"/>
    </source>
</evidence>
<dbReference type="AlphaFoldDB" id="A0AAN7UT45"/>
<protein>
    <submittedName>
        <fullName evidence="1">Uncharacterized protein</fullName>
    </submittedName>
</protein>
<sequence>MHSKDLSDETIPCTEVVRSKIVRSGIESINILELVCGLGVIKITFSVREPMKKQKTHFVPPDFIDQLPESA</sequence>
<proteinExistence type="predicted"/>
<gene>
    <name evidence="1" type="ORF">RRF57_002599</name>
</gene>
<evidence type="ECO:0000313" key="2">
    <source>
        <dbReference type="Proteomes" id="UP001305414"/>
    </source>
</evidence>
<reference evidence="1 2" key="1">
    <citation type="submission" date="2023-10" db="EMBL/GenBank/DDBJ databases">
        <title>Draft genome sequence of Xylaria bambusicola isolate GMP-LS, the root and basal stem rot pathogen of sugarcane in Indonesia.</title>
        <authorList>
            <person name="Selvaraj P."/>
            <person name="Muralishankar V."/>
            <person name="Muruganantham S."/>
            <person name="Sp S."/>
            <person name="Haryani S."/>
            <person name="Lau K.J.X."/>
            <person name="Naqvi N.I."/>
        </authorList>
    </citation>
    <scope>NUCLEOTIDE SEQUENCE [LARGE SCALE GENOMIC DNA]</scope>
    <source>
        <strain evidence="1">GMP-LS</strain>
    </source>
</reference>
<name>A0AAN7UT45_9PEZI</name>
<dbReference type="Proteomes" id="UP001305414">
    <property type="component" value="Unassembled WGS sequence"/>
</dbReference>
<dbReference type="EMBL" id="JAWHQM010000004">
    <property type="protein sequence ID" value="KAK5626884.1"/>
    <property type="molecule type" value="Genomic_DNA"/>
</dbReference>
<comment type="caution">
    <text evidence="1">The sequence shown here is derived from an EMBL/GenBank/DDBJ whole genome shotgun (WGS) entry which is preliminary data.</text>
</comment>
<organism evidence="1 2">
    <name type="scientific">Xylaria bambusicola</name>
    <dbReference type="NCBI Taxonomy" id="326684"/>
    <lineage>
        <taxon>Eukaryota</taxon>
        <taxon>Fungi</taxon>
        <taxon>Dikarya</taxon>
        <taxon>Ascomycota</taxon>
        <taxon>Pezizomycotina</taxon>
        <taxon>Sordariomycetes</taxon>
        <taxon>Xylariomycetidae</taxon>
        <taxon>Xylariales</taxon>
        <taxon>Xylariaceae</taxon>
        <taxon>Xylaria</taxon>
    </lineage>
</organism>